<sequence>MTHVAYLVIAAINFNSVDFRVDGGAPPRAASSRCASPWSTYARAASIDLHVGGARVVPLVTQWK</sequence>
<reference evidence="1 2" key="1">
    <citation type="journal article" date="2023" name="Commun. Biol.">
        <title>Reorganization of the ancestral sex-determining regions during the evolution of trioecy in Pleodorina starrii.</title>
        <authorList>
            <person name="Takahashi K."/>
            <person name="Suzuki S."/>
            <person name="Kawai-Toyooka H."/>
            <person name="Yamamoto K."/>
            <person name="Hamaji T."/>
            <person name="Ootsuki R."/>
            <person name="Yamaguchi H."/>
            <person name="Kawachi M."/>
            <person name="Higashiyama T."/>
            <person name="Nozaki H."/>
        </authorList>
    </citation>
    <scope>NUCLEOTIDE SEQUENCE [LARGE SCALE GENOMIC DNA]</scope>
    <source>
        <strain evidence="1 2">NIES-4479</strain>
    </source>
</reference>
<protein>
    <submittedName>
        <fullName evidence="1">Uncharacterized protein</fullName>
    </submittedName>
</protein>
<dbReference type="Proteomes" id="UP001165080">
    <property type="component" value="Unassembled WGS sequence"/>
</dbReference>
<evidence type="ECO:0000313" key="1">
    <source>
        <dbReference type="EMBL" id="GLC52176.1"/>
    </source>
</evidence>
<proteinExistence type="predicted"/>
<evidence type="ECO:0000313" key="2">
    <source>
        <dbReference type="Proteomes" id="UP001165080"/>
    </source>
</evidence>
<dbReference type="EMBL" id="BRXU01000005">
    <property type="protein sequence ID" value="GLC52176.1"/>
    <property type="molecule type" value="Genomic_DNA"/>
</dbReference>
<gene>
    <name evidence="1" type="primary">PLEST009572</name>
    <name evidence="1" type="ORF">PLESTB_000591600</name>
</gene>
<organism evidence="1 2">
    <name type="scientific">Pleodorina starrii</name>
    <dbReference type="NCBI Taxonomy" id="330485"/>
    <lineage>
        <taxon>Eukaryota</taxon>
        <taxon>Viridiplantae</taxon>
        <taxon>Chlorophyta</taxon>
        <taxon>core chlorophytes</taxon>
        <taxon>Chlorophyceae</taxon>
        <taxon>CS clade</taxon>
        <taxon>Chlamydomonadales</taxon>
        <taxon>Volvocaceae</taxon>
        <taxon>Pleodorina</taxon>
    </lineage>
</organism>
<accession>A0A9W6BIR4</accession>
<comment type="caution">
    <text evidence="1">The sequence shown here is derived from an EMBL/GenBank/DDBJ whole genome shotgun (WGS) entry which is preliminary data.</text>
</comment>
<name>A0A9W6BIR4_9CHLO</name>
<keyword evidence="2" id="KW-1185">Reference proteome</keyword>
<dbReference type="AlphaFoldDB" id="A0A9W6BIR4"/>